<evidence type="ECO:0000313" key="3">
    <source>
        <dbReference type="Proteomes" id="UP000588111"/>
    </source>
</evidence>
<feature type="compositionally biased region" description="Basic and acidic residues" evidence="1">
    <location>
        <begin position="178"/>
        <end position="196"/>
    </location>
</feature>
<accession>A0A839TCK9</accession>
<name>A0A839TCK9_9GAMM</name>
<dbReference type="AlphaFoldDB" id="A0A839TCK9"/>
<evidence type="ECO:0000313" key="2">
    <source>
        <dbReference type="EMBL" id="MBB3105795.1"/>
    </source>
</evidence>
<organism evidence="2 3">
    <name type="scientific">Psychrobacter luti</name>
    <dbReference type="NCBI Taxonomy" id="198481"/>
    <lineage>
        <taxon>Bacteria</taxon>
        <taxon>Pseudomonadati</taxon>
        <taxon>Pseudomonadota</taxon>
        <taxon>Gammaproteobacteria</taxon>
        <taxon>Moraxellales</taxon>
        <taxon>Moraxellaceae</taxon>
        <taxon>Psychrobacter</taxon>
    </lineage>
</organism>
<gene>
    <name evidence="2" type="ORF">FHS24_000286</name>
</gene>
<evidence type="ECO:0000256" key="1">
    <source>
        <dbReference type="SAM" id="MobiDB-lite"/>
    </source>
</evidence>
<dbReference type="Proteomes" id="UP000588111">
    <property type="component" value="Unassembled WGS sequence"/>
</dbReference>
<protein>
    <recommendedName>
        <fullName evidence="4">PepSY domain-containing protein</fullName>
    </recommendedName>
</protein>
<comment type="caution">
    <text evidence="2">The sequence shown here is derived from an EMBL/GenBank/DDBJ whole genome shotgun (WGS) entry which is preliminary data.</text>
</comment>
<keyword evidence="3" id="KW-1185">Reference proteome</keyword>
<reference evidence="2 3" key="1">
    <citation type="submission" date="2020-08" db="EMBL/GenBank/DDBJ databases">
        <title>Genomic Encyclopedia of Type Strains, Phase III (KMG-III): the genomes of soil and plant-associated and newly described type strains.</title>
        <authorList>
            <person name="Whitman W."/>
        </authorList>
    </citation>
    <scope>NUCLEOTIDE SEQUENCE [LARGE SCALE GENOMIC DNA]</scope>
    <source>
        <strain evidence="2 3">CECT 5885</strain>
    </source>
</reference>
<proteinExistence type="predicted"/>
<dbReference type="EMBL" id="JACHXL010000001">
    <property type="protein sequence ID" value="MBB3105795.1"/>
    <property type="molecule type" value="Genomic_DNA"/>
</dbReference>
<dbReference type="RefSeq" id="WP_183618089.1">
    <property type="nucleotide sequence ID" value="NZ_CAJHAH010000004.1"/>
</dbReference>
<feature type="compositionally biased region" description="Basic and acidic residues" evidence="1">
    <location>
        <begin position="161"/>
        <end position="170"/>
    </location>
</feature>
<evidence type="ECO:0008006" key="4">
    <source>
        <dbReference type="Google" id="ProtNLM"/>
    </source>
</evidence>
<feature type="region of interest" description="Disordered" evidence="1">
    <location>
        <begin position="146"/>
        <end position="203"/>
    </location>
</feature>
<sequence length="203" mass="22045">MSMPLLKPLLLTIGASSLVFFGGVIALTTASSDSADRLSMANITNQLTDANPSASPAATLLSPQAQTNSVKQNTAFEPLSAAMLTSDQAIALARQNLPNATLQATPELVNYNGTVAYEVHLDTNTTYIDASLGSILNPVSTSGALIDSDYSNYDDDDDNKYEDHDNDEAKHHKKKHKDKYDKESERLIATSYKHDNDEDDYDD</sequence>